<dbReference type="GeneID" id="64956428"/>
<accession>A0A7R7ZUG8</accession>
<feature type="region of interest" description="Disordered" evidence="1">
    <location>
        <begin position="1"/>
        <end position="29"/>
    </location>
</feature>
<feature type="compositionally biased region" description="Low complexity" evidence="1">
    <location>
        <begin position="255"/>
        <end position="268"/>
    </location>
</feature>
<dbReference type="RefSeq" id="XP_041538869.1">
    <property type="nucleotide sequence ID" value="XM_041684712.1"/>
</dbReference>
<dbReference type="EMBL" id="AP024426">
    <property type="protein sequence ID" value="BCR95103.1"/>
    <property type="molecule type" value="Genomic_DNA"/>
</dbReference>
<feature type="compositionally biased region" description="Gly residues" evidence="1">
    <location>
        <begin position="184"/>
        <end position="193"/>
    </location>
</feature>
<dbReference type="KEGG" id="aluc:AKAW2_20043S"/>
<sequence>MVPGRCRTRREPTRCSVTSSPPTLNDDPSPRRCMARRFRAAGHIIKDSHFPLLEIPSLQPNHSEINTQKSFSLSYLNSKMKLTGAVLASLVGCVAALPPAPFFNGPPPPPSGSVAPAPEESSFPPPPPPSSVSGAPPSATPEPYEKRQFGGPFGGPQPSGPPAGPSGSFGPAPSGSPEGFGRRQFGGFGGFGGPFDSAPSATPSAFPGGGFGFEQRQFPGPAESTPAGPPPSGTPSPVPFGDFGDFGGFDKRQFGGPIQSAPAGAPSGAPGPAPSEGPGGFGGFGGFKRQFGSPAEGHEQGPHDQAPPFPSGVPSFAPSPVPTPSGAIEERQFGAFPTPTPVPSGPAGGW</sequence>
<protein>
    <submittedName>
        <fullName evidence="2">Uncharacterized protein</fullName>
    </submittedName>
</protein>
<feature type="compositionally biased region" description="Pro residues" evidence="1">
    <location>
        <begin position="227"/>
        <end position="238"/>
    </location>
</feature>
<reference evidence="2" key="2">
    <citation type="submission" date="2021-02" db="EMBL/GenBank/DDBJ databases">
        <title>Aspergillus luchuensis mut. kawachii IFO 4304 genome sequence.</title>
        <authorList>
            <person name="Mori K."/>
            <person name="Kadooka C."/>
            <person name="Goto M."/>
            <person name="Futagami T."/>
        </authorList>
    </citation>
    <scope>NUCLEOTIDE SEQUENCE</scope>
    <source>
        <strain evidence="2">IFO 4308</strain>
    </source>
</reference>
<name>A0A7R7ZUG8_ASPKA</name>
<organism evidence="2 3">
    <name type="scientific">Aspergillus kawachii</name>
    <name type="common">White koji mold</name>
    <name type="synonym">Aspergillus awamori var. kawachi</name>
    <dbReference type="NCBI Taxonomy" id="1069201"/>
    <lineage>
        <taxon>Eukaryota</taxon>
        <taxon>Fungi</taxon>
        <taxon>Dikarya</taxon>
        <taxon>Ascomycota</taxon>
        <taxon>Pezizomycotina</taxon>
        <taxon>Eurotiomycetes</taxon>
        <taxon>Eurotiomycetidae</taxon>
        <taxon>Eurotiales</taxon>
        <taxon>Aspergillaceae</taxon>
        <taxon>Aspergillus</taxon>
        <taxon>Aspergillus subgen. Circumdati</taxon>
    </lineage>
</organism>
<feature type="compositionally biased region" description="Pro residues" evidence="1">
    <location>
        <begin position="305"/>
        <end position="323"/>
    </location>
</feature>
<dbReference type="AlphaFoldDB" id="A0A7R7ZUG8"/>
<feature type="compositionally biased region" description="Low complexity" evidence="1">
    <location>
        <begin position="112"/>
        <end position="122"/>
    </location>
</feature>
<reference evidence="2" key="1">
    <citation type="submission" date="2021-01" db="EMBL/GenBank/DDBJ databases">
        <authorList>
            <consortium name="Aspergillus luchuensis mut. kawachii IFO 4304 genome sequencing consortium"/>
            <person name="Kazuki M."/>
            <person name="Futagami T."/>
        </authorList>
    </citation>
    <scope>NUCLEOTIDE SEQUENCE</scope>
    <source>
        <strain evidence="2">IFO 4308</strain>
    </source>
</reference>
<evidence type="ECO:0000313" key="3">
    <source>
        <dbReference type="Proteomes" id="UP000661280"/>
    </source>
</evidence>
<feature type="region of interest" description="Disordered" evidence="1">
    <location>
        <begin position="108"/>
        <end position="350"/>
    </location>
</feature>
<gene>
    <name evidence="2" type="ORF">AKAW2_20043S</name>
</gene>
<feature type="compositionally biased region" description="Gly residues" evidence="1">
    <location>
        <begin position="277"/>
        <end position="286"/>
    </location>
</feature>
<feature type="compositionally biased region" description="Low complexity" evidence="1">
    <location>
        <begin position="165"/>
        <end position="183"/>
    </location>
</feature>
<proteinExistence type="predicted"/>
<dbReference type="OrthoDB" id="4510615at2759"/>
<keyword evidence="3" id="KW-1185">Reference proteome</keyword>
<evidence type="ECO:0000313" key="2">
    <source>
        <dbReference type="EMBL" id="BCR95103.1"/>
    </source>
</evidence>
<evidence type="ECO:0000256" key="1">
    <source>
        <dbReference type="SAM" id="MobiDB-lite"/>
    </source>
</evidence>
<dbReference type="Proteomes" id="UP000661280">
    <property type="component" value="Chromosome 2"/>
</dbReference>